<feature type="transmembrane region" description="Helical" evidence="6">
    <location>
        <begin position="57"/>
        <end position="79"/>
    </location>
</feature>
<keyword evidence="4 6" id="KW-1133">Transmembrane helix</keyword>
<feature type="transmembrane region" description="Helical" evidence="6">
    <location>
        <begin position="20"/>
        <end position="37"/>
    </location>
</feature>
<dbReference type="PANTHER" id="PTHR33452:SF19">
    <property type="entry name" value="DOXX FAMILY PROTEIN"/>
    <property type="match status" value="1"/>
</dbReference>
<dbReference type="GO" id="GO:0005886">
    <property type="term" value="C:plasma membrane"/>
    <property type="evidence" value="ECO:0007669"/>
    <property type="project" value="UniProtKB-SubCell"/>
</dbReference>
<gene>
    <name evidence="7" type="ORF">METZ01_LOCUS12249</name>
</gene>
<name>A0A381NXP4_9ZZZZ</name>
<evidence type="ECO:0000256" key="3">
    <source>
        <dbReference type="ARBA" id="ARBA00022692"/>
    </source>
</evidence>
<evidence type="ECO:0000256" key="1">
    <source>
        <dbReference type="ARBA" id="ARBA00004651"/>
    </source>
</evidence>
<feature type="transmembrane region" description="Helical" evidence="6">
    <location>
        <begin position="117"/>
        <end position="136"/>
    </location>
</feature>
<evidence type="ECO:0000313" key="7">
    <source>
        <dbReference type="EMBL" id="SUZ59395.1"/>
    </source>
</evidence>
<evidence type="ECO:0000256" key="4">
    <source>
        <dbReference type="ARBA" id="ARBA00022989"/>
    </source>
</evidence>
<protein>
    <recommendedName>
        <fullName evidence="8">DoxX family protein</fullName>
    </recommendedName>
</protein>
<dbReference type="AlphaFoldDB" id="A0A381NXP4"/>
<evidence type="ECO:0000256" key="2">
    <source>
        <dbReference type="ARBA" id="ARBA00022475"/>
    </source>
</evidence>
<keyword evidence="5 6" id="KW-0472">Membrane</keyword>
<dbReference type="PANTHER" id="PTHR33452">
    <property type="entry name" value="OXIDOREDUCTASE CATD-RELATED"/>
    <property type="match status" value="1"/>
</dbReference>
<dbReference type="InterPro" id="IPR051907">
    <property type="entry name" value="DoxX-like_oxidoreductase"/>
</dbReference>
<comment type="subcellular location">
    <subcellularLocation>
        <location evidence="1">Cell membrane</location>
        <topology evidence="1">Multi-pass membrane protein</topology>
    </subcellularLocation>
</comment>
<keyword evidence="2" id="KW-1003">Cell membrane</keyword>
<evidence type="ECO:0008006" key="8">
    <source>
        <dbReference type="Google" id="ProtNLM"/>
    </source>
</evidence>
<reference evidence="7" key="1">
    <citation type="submission" date="2018-05" db="EMBL/GenBank/DDBJ databases">
        <authorList>
            <person name="Lanie J.A."/>
            <person name="Ng W.-L."/>
            <person name="Kazmierczak K.M."/>
            <person name="Andrzejewski T.M."/>
            <person name="Davidsen T.M."/>
            <person name="Wayne K.J."/>
            <person name="Tettelin H."/>
            <person name="Glass J.I."/>
            <person name="Rusch D."/>
            <person name="Podicherti R."/>
            <person name="Tsui H.-C.T."/>
            <person name="Winkler M.E."/>
        </authorList>
    </citation>
    <scope>NUCLEOTIDE SEQUENCE</scope>
</reference>
<sequence length="145" mass="16603">MRILLSFHRFLKNLKNLDFIGFLSIRLYLFYIFWSAGTDKLNTFDQFTEWLGSLGLIFPEIFSWVVIVTEIGGACLLLIGLFVRWAAIPLLVVMASAILLVHWQNGWALESNGIEMAVTYSIMLVILLLSGGGKYFSLDYWISRK</sequence>
<proteinExistence type="predicted"/>
<keyword evidence="3 6" id="KW-0812">Transmembrane</keyword>
<evidence type="ECO:0000256" key="5">
    <source>
        <dbReference type="ARBA" id="ARBA00023136"/>
    </source>
</evidence>
<dbReference type="Pfam" id="PF07681">
    <property type="entry name" value="DoxX"/>
    <property type="match status" value="1"/>
</dbReference>
<dbReference type="InterPro" id="IPR032808">
    <property type="entry name" value="DoxX"/>
</dbReference>
<evidence type="ECO:0000256" key="6">
    <source>
        <dbReference type="SAM" id="Phobius"/>
    </source>
</evidence>
<feature type="transmembrane region" description="Helical" evidence="6">
    <location>
        <begin position="86"/>
        <end position="105"/>
    </location>
</feature>
<dbReference type="EMBL" id="UINC01000676">
    <property type="protein sequence ID" value="SUZ59395.1"/>
    <property type="molecule type" value="Genomic_DNA"/>
</dbReference>
<organism evidence="7">
    <name type="scientific">marine metagenome</name>
    <dbReference type="NCBI Taxonomy" id="408172"/>
    <lineage>
        <taxon>unclassified sequences</taxon>
        <taxon>metagenomes</taxon>
        <taxon>ecological metagenomes</taxon>
    </lineage>
</organism>
<accession>A0A381NXP4</accession>